<dbReference type="PANTHER" id="PTHR13754">
    <property type="entry name" value="METALLO-BETA-LACTAMASE SUPERFAMILY PROTEIN"/>
    <property type="match status" value="1"/>
</dbReference>
<dbReference type="InterPro" id="IPR036866">
    <property type="entry name" value="RibonucZ/Hydroxyglut_hydro"/>
</dbReference>
<evidence type="ECO:0000313" key="2">
    <source>
        <dbReference type="EMBL" id="KKK98161.1"/>
    </source>
</evidence>
<dbReference type="SUPFAM" id="SSF56281">
    <property type="entry name" value="Metallo-hydrolase/oxidoreductase"/>
    <property type="match status" value="1"/>
</dbReference>
<dbReference type="PANTHER" id="PTHR13754:SF13">
    <property type="entry name" value="METALLO-BETA-LACTAMASE SUPERFAMILY PROTEIN (AFU_ORTHOLOGUE AFUA_3G07630)"/>
    <property type="match status" value="1"/>
</dbReference>
<accession>A0A0F9CNF7</accession>
<organism evidence="2">
    <name type="scientific">marine sediment metagenome</name>
    <dbReference type="NCBI Taxonomy" id="412755"/>
    <lineage>
        <taxon>unclassified sequences</taxon>
        <taxon>metagenomes</taxon>
        <taxon>ecological metagenomes</taxon>
    </lineage>
</organism>
<gene>
    <name evidence="2" type="ORF">LCGC14_2645510</name>
</gene>
<name>A0A0F9CNF7_9ZZZZ</name>
<reference evidence="2" key="1">
    <citation type="journal article" date="2015" name="Nature">
        <title>Complex archaea that bridge the gap between prokaryotes and eukaryotes.</title>
        <authorList>
            <person name="Spang A."/>
            <person name="Saw J.H."/>
            <person name="Jorgensen S.L."/>
            <person name="Zaremba-Niedzwiedzka K."/>
            <person name="Martijn J."/>
            <person name="Lind A.E."/>
            <person name="van Eijk R."/>
            <person name="Schleper C."/>
            <person name="Guy L."/>
            <person name="Ettema T.J."/>
        </authorList>
    </citation>
    <scope>NUCLEOTIDE SEQUENCE</scope>
</reference>
<comment type="caution">
    <text evidence="2">The sequence shown here is derived from an EMBL/GenBank/DDBJ whole genome shotgun (WGS) entry which is preliminary data.</text>
</comment>
<sequence length="222" mass="23280">MSVDLTVIVDNARTEGGLLSEHGLSVGIRLGQRSFIFDTSATPQALRANAELLSLDLASVEAVIISHGHPGHTGGLTALLAARPGLKVHASPAAFAHRWSDRPDRPMREISWHSGPDALASHGAVFCPVTDPGMLADGLLVSGPIGGRQGHADRYVIQQGDSLAADVFRDELFLMVRGAAGWAVLVGCCHRGLRNTLRLASFLAHGEPIQMVLGGLHLSGAG</sequence>
<dbReference type="GO" id="GO:0016740">
    <property type="term" value="F:transferase activity"/>
    <property type="evidence" value="ECO:0007669"/>
    <property type="project" value="TreeGrafter"/>
</dbReference>
<proteinExistence type="predicted"/>
<dbReference type="AlphaFoldDB" id="A0A0F9CNF7"/>
<dbReference type="InterPro" id="IPR041712">
    <property type="entry name" value="DHPS-like_MBL-fold"/>
</dbReference>
<evidence type="ECO:0000259" key="1">
    <source>
        <dbReference type="Pfam" id="PF00753"/>
    </source>
</evidence>
<dbReference type="CDD" id="cd07713">
    <property type="entry name" value="DHPS-like_MBL-fold"/>
    <property type="match status" value="1"/>
</dbReference>
<dbReference type="EMBL" id="LAZR01045737">
    <property type="protein sequence ID" value="KKK98161.1"/>
    <property type="molecule type" value="Genomic_DNA"/>
</dbReference>
<dbReference type="InterPro" id="IPR052926">
    <property type="entry name" value="Metallo-beta-lactamase_dom"/>
</dbReference>
<protein>
    <recommendedName>
        <fullName evidence="1">Metallo-beta-lactamase domain-containing protein</fullName>
    </recommendedName>
</protein>
<dbReference type="InterPro" id="IPR001279">
    <property type="entry name" value="Metallo-B-lactamas"/>
</dbReference>
<feature type="domain" description="Metallo-beta-lactamase" evidence="1">
    <location>
        <begin position="28"/>
        <end position="109"/>
    </location>
</feature>
<dbReference type="Pfam" id="PF00753">
    <property type="entry name" value="Lactamase_B"/>
    <property type="match status" value="1"/>
</dbReference>
<dbReference type="Gene3D" id="3.60.15.10">
    <property type="entry name" value="Ribonuclease Z/Hydroxyacylglutathione hydrolase-like"/>
    <property type="match status" value="1"/>
</dbReference>
<feature type="non-terminal residue" evidence="2">
    <location>
        <position position="222"/>
    </location>
</feature>